<dbReference type="RefSeq" id="WP_048092426.1">
    <property type="nucleotide sequence ID" value="NZ_CP009552.1"/>
</dbReference>
<keyword evidence="15" id="KW-0175">Coiled coil</keyword>
<evidence type="ECO:0000256" key="6">
    <source>
        <dbReference type="ARBA" id="ARBA00022723"/>
    </source>
</evidence>
<dbReference type="PANTHER" id="PTHR11777">
    <property type="entry name" value="ALANYL-TRNA SYNTHETASE"/>
    <property type="match status" value="1"/>
</dbReference>
<keyword evidence="7 14" id="KW-0547">Nucleotide-binding</keyword>
<keyword evidence="5 14" id="KW-0436">Ligase</keyword>
<dbReference type="InterPro" id="IPR018165">
    <property type="entry name" value="Ala-tRNA-synth_IIc_core"/>
</dbReference>
<comment type="catalytic activity">
    <reaction evidence="13 14">
        <text>tRNA(Ala) + L-alanine + ATP = L-alanyl-tRNA(Ala) + AMP + diphosphate</text>
        <dbReference type="Rhea" id="RHEA:12540"/>
        <dbReference type="Rhea" id="RHEA-COMP:9657"/>
        <dbReference type="Rhea" id="RHEA-COMP:9923"/>
        <dbReference type="ChEBI" id="CHEBI:30616"/>
        <dbReference type="ChEBI" id="CHEBI:33019"/>
        <dbReference type="ChEBI" id="CHEBI:57972"/>
        <dbReference type="ChEBI" id="CHEBI:78442"/>
        <dbReference type="ChEBI" id="CHEBI:78497"/>
        <dbReference type="ChEBI" id="CHEBI:456215"/>
        <dbReference type="EC" id="6.1.1.7"/>
    </reaction>
</comment>
<keyword evidence="4 14" id="KW-0820">tRNA-binding</keyword>
<dbReference type="NCBIfam" id="TIGR03683">
    <property type="entry name" value="A-tRNA_syn_arch"/>
    <property type="match status" value="1"/>
</dbReference>
<evidence type="ECO:0000256" key="1">
    <source>
        <dbReference type="ARBA" id="ARBA00004496"/>
    </source>
</evidence>
<evidence type="ECO:0000256" key="2">
    <source>
        <dbReference type="ARBA" id="ARBA00008226"/>
    </source>
</evidence>
<keyword evidence="8 14" id="KW-0862">Zinc</keyword>
<feature type="binding site" evidence="14">
    <location>
        <position position="701"/>
    </location>
    <ligand>
        <name>Zn(2+)</name>
        <dbReference type="ChEBI" id="CHEBI:29105"/>
    </ligand>
</feature>
<dbReference type="PRINTS" id="PR00980">
    <property type="entry name" value="TRNASYNTHALA"/>
</dbReference>
<dbReference type="InterPro" id="IPR009000">
    <property type="entry name" value="Transl_B-barrel_sf"/>
</dbReference>
<evidence type="ECO:0000256" key="10">
    <source>
        <dbReference type="ARBA" id="ARBA00022884"/>
    </source>
</evidence>
<feature type="domain" description="Alanyl-transfer RNA synthetases family profile" evidence="16">
    <location>
        <begin position="60"/>
        <end position="744"/>
    </location>
</feature>
<dbReference type="Gene3D" id="3.30.930.10">
    <property type="entry name" value="Bira Bifunctional Protein, Domain 2"/>
    <property type="match status" value="1"/>
</dbReference>
<evidence type="ECO:0000313" key="18">
    <source>
        <dbReference type="Proteomes" id="UP000030624"/>
    </source>
</evidence>
<keyword evidence="3 14" id="KW-0963">Cytoplasm</keyword>
<dbReference type="SUPFAM" id="SSF55186">
    <property type="entry name" value="ThrRS/AlaRS common domain"/>
    <property type="match status" value="1"/>
</dbReference>
<dbReference type="FunFam" id="3.30.930.10:FF:000056">
    <property type="entry name" value="Alanine--tRNA ligase"/>
    <property type="match status" value="1"/>
</dbReference>
<evidence type="ECO:0000313" key="17">
    <source>
        <dbReference type="EMBL" id="AIY90569.1"/>
    </source>
</evidence>
<dbReference type="EC" id="6.1.1.7" evidence="14"/>
<comment type="cofactor">
    <cofactor evidence="14">
        <name>Zn(2+)</name>
        <dbReference type="ChEBI" id="CHEBI:29105"/>
    </cofactor>
    <text evidence="14">Binds 1 zinc ion per subunit.</text>
</comment>
<dbReference type="Gene3D" id="2.40.30.130">
    <property type="match status" value="1"/>
</dbReference>
<evidence type="ECO:0000256" key="11">
    <source>
        <dbReference type="ARBA" id="ARBA00022917"/>
    </source>
</evidence>
<organism evidence="17 18">
    <name type="scientific">Geoglobus acetivorans</name>
    <dbReference type="NCBI Taxonomy" id="565033"/>
    <lineage>
        <taxon>Archaea</taxon>
        <taxon>Methanobacteriati</taxon>
        <taxon>Methanobacteriota</taxon>
        <taxon>Archaeoglobi</taxon>
        <taxon>Archaeoglobales</taxon>
        <taxon>Archaeoglobaceae</taxon>
        <taxon>Geoglobus</taxon>
    </lineage>
</organism>
<comment type="similarity">
    <text evidence="2 14">Belongs to the class-II aminoacyl-tRNA synthetase family.</text>
</comment>
<gene>
    <name evidence="14" type="primary">alaS</name>
    <name evidence="17" type="ORF">GACE_1534</name>
</gene>
<keyword evidence="6 14" id="KW-0479">Metal-binding</keyword>
<evidence type="ECO:0000256" key="3">
    <source>
        <dbReference type="ARBA" id="ARBA00022490"/>
    </source>
</evidence>
<dbReference type="GeneID" id="24798116"/>
<dbReference type="InterPro" id="IPR018163">
    <property type="entry name" value="Thr/Ala-tRNA-synth_IIc_edit"/>
</dbReference>
<comment type="subcellular location">
    <subcellularLocation>
        <location evidence="1 14">Cytoplasm</location>
    </subcellularLocation>
</comment>
<dbReference type="InterPro" id="IPR002318">
    <property type="entry name" value="Ala-tRNA-lgiase_IIc"/>
</dbReference>
<evidence type="ECO:0000256" key="7">
    <source>
        <dbReference type="ARBA" id="ARBA00022741"/>
    </source>
</evidence>
<accession>A0A0A7GEU7</accession>
<dbReference type="HAMAP" id="MF_00036_A">
    <property type="entry name" value="Ala_tRNA_synth_A"/>
    <property type="match status" value="1"/>
</dbReference>
<keyword evidence="12 14" id="KW-0030">Aminoacyl-tRNA synthetase</keyword>
<evidence type="ECO:0000256" key="4">
    <source>
        <dbReference type="ARBA" id="ARBA00022555"/>
    </source>
</evidence>
<dbReference type="GO" id="GO:0008270">
    <property type="term" value="F:zinc ion binding"/>
    <property type="evidence" value="ECO:0007669"/>
    <property type="project" value="UniProtKB-UniRule"/>
</dbReference>
<dbReference type="InterPro" id="IPR012947">
    <property type="entry name" value="tRNA_SAD"/>
</dbReference>
<dbReference type="GO" id="GO:0004813">
    <property type="term" value="F:alanine-tRNA ligase activity"/>
    <property type="evidence" value="ECO:0007669"/>
    <property type="project" value="UniProtKB-UniRule"/>
</dbReference>
<dbReference type="FunFam" id="2.40.30.130:FF:000010">
    <property type="entry name" value="Alanine--tRNA ligase"/>
    <property type="match status" value="1"/>
</dbReference>
<protein>
    <recommendedName>
        <fullName evidence="14">Alanine--tRNA ligase</fullName>
        <ecNumber evidence="14">6.1.1.7</ecNumber>
    </recommendedName>
    <alternativeName>
        <fullName evidence="14">Alanyl-tRNA synthetase</fullName>
        <shortName evidence="14">AlaRS</shortName>
    </alternativeName>
</protein>
<evidence type="ECO:0000256" key="8">
    <source>
        <dbReference type="ARBA" id="ARBA00022833"/>
    </source>
</evidence>
<comment type="domain">
    <text evidence="14">Consists of three domains; the N-terminal catalytic domain, the editing domain and the C-terminal C-Ala domain. The editing domain removes incorrectly charged amino acids, while the C-Ala domain, along with tRNA(Ala), serves as a bridge to cooperatively bring together the editing and aminoacylation centers thus stimulating deacylation of misacylated tRNAs.</text>
</comment>
<dbReference type="KEGG" id="gac:GACE_1534"/>
<feature type="binding site" evidence="14">
    <location>
        <position position="705"/>
    </location>
    <ligand>
        <name>Zn(2+)</name>
        <dbReference type="ChEBI" id="CHEBI:29105"/>
    </ligand>
</feature>
<dbReference type="GO" id="GO:0005524">
    <property type="term" value="F:ATP binding"/>
    <property type="evidence" value="ECO:0007669"/>
    <property type="project" value="UniProtKB-UniRule"/>
</dbReference>
<dbReference type="SUPFAM" id="SSF101353">
    <property type="entry name" value="Putative anticodon-binding domain of alanyl-tRNA synthetase (AlaRS)"/>
    <property type="match status" value="1"/>
</dbReference>
<dbReference type="PANTHER" id="PTHR11777:SF9">
    <property type="entry name" value="ALANINE--TRNA LIGASE, CYTOPLASMIC"/>
    <property type="match status" value="1"/>
</dbReference>
<dbReference type="InterPro" id="IPR022429">
    <property type="entry name" value="Ala-tRNA_lgiase_arc"/>
</dbReference>
<dbReference type="PROSITE" id="PS50860">
    <property type="entry name" value="AA_TRNA_LIGASE_II_ALA"/>
    <property type="match status" value="1"/>
</dbReference>
<dbReference type="EMBL" id="CP009552">
    <property type="protein sequence ID" value="AIY90569.1"/>
    <property type="molecule type" value="Genomic_DNA"/>
</dbReference>
<dbReference type="FunFam" id="3.30.54.20:FF:000005">
    <property type="entry name" value="Alanine--tRNA ligase"/>
    <property type="match status" value="1"/>
</dbReference>
<dbReference type="NCBIfam" id="TIGR00344">
    <property type="entry name" value="alaS"/>
    <property type="match status" value="1"/>
</dbReference>
<dbReference type="eggNOG" id="arCOG01255">
    <property type="taxonomic scope" value="Archaea"/>
</dbReference>
<dbReference type="Gene3D" id="3.30.980.10">
    <property type="entry name" value="Threonyl-trna Synthetase, Chain A, domain 2"/>
    <property type="match status" value="1"/>
</dbReference>
<dbReference type="STRING" id="565033.GACE_1534"/>
<dbReference type="AlphaFoldDB" id="A0A0A7GEU7"/>
<sequence>MSLDKEYLDITYLAENGFVRKKCPKCGKYFWTADESREVCGDPPCGTYTFIDSPVFKKRFSLDEMREYYLSFFEKRSHTRIERYPVVARWRDDIYLTIASIADFQPFVTSGVAPPPANPLTISQPCIRTDDLDSVGRTGRHLTLFEMMAHHAFNYPGQEIYWKNETVKYCTELLGELGVRKEDIVYKEEPWAGGGNAGPCLEAIVGGLELATLVFMNLEEHPEGDIEIKGVKYRKMANYIVDTGYGLERFVWASQGTPTVYDAIFGKVVDSIFENSNIPFSREDEKVKEIIAESSKLAGVMGSLRGEKLLELRKSIAGKFGIGVDELEKIVVPLEKVYALADHTRTILFMLGDALVPSNAGSGYIARLIIRRSLRMADELGLKLNLFDLVSLHREILKGFSFDVPMETIQEILELEERRYRDTVSKGISLVERTIEKKKTIEKRDLVEFYDSHGIPPETVVEIAKSRGIEIELPQDFYAELAGRHAKGEKKEKKKLLSKEYPPTEKLYYSSRLFEFDAKVIGVEGEYVILDRTAFYPESGGQDSDTGYIEYNNTKIEVTEVVEENGVVLHRVAEKLPEGAVIRGVIDRERRLRHMRHHSATHLLLYALQKKLGKHVWQAGAKKEYGKARLDVTHYKKLTDREIREIELEVNREIMANRDVTWEFMDRIKAEQTYGFRLYQGGVPPGREIRVVRVGDDVQACGGTHVEKTGEIGVFKILRVESIQDGVLRFEFAAGEAALEHIAREESLLRESSSILRVQPEILPKTVQRFFDEWKDQKKEIEKLQEKVAELVAEKLAFNAESYEDVKIVVENLNERPEQLAKTGIELAKMGYVGILFADYNGAKIVAFSGDDRVDARDLMKIAGRLSKGGGGGRKDLAQGAGERIPDKDEVVAEIITFLRKVL</sequence>
<dbReference type="GO" id="GO:0006419">
    <property type="term" value="P:alanyl-tRNA aminoacylation"/>
    <property type="evidence" value="ECO:0007669"/>
    <property type="project" value="UniProtKB-UniRule"/>
</dbReference>
<dbReference type="InterPro" id="IPR018162">
    <property type="entry name" value="Ala-tRNA-ligase_IIc_anticod-bd"/>
</dbReference>
<dbReference type="Pfam" id="PF01411">
    <property type="entry name" value="tRNA-synt_2c"/>
    <property type="match status" value="1"/>
</dbReference>
<dbReference type="InterPro" id="IPR003156">
    <property type="entry name" value="DHHA1_dom"/>
</dbReference>
<proteinExistence type="inferred from homology"/>
<keyword evidence="11 14" id="KW-0648">Protein biosynthesis</keyword>
<name>A0A0A7GEU7_GEOAI</name>
<dbReference type="HOGENOM" id="CLU_004485_4_0_2"/>
<dbReference type="Gene3D" id="3.10.310.40">
    <property type="match status" value="1"/>
</dbReference>
<dbReference type="FunFam" id="3.10.310.40:FF:000001">
    <property type="entry name" value="Alanine--tRNA ligase"/>
    <property type="match status" value="1"/>
</dbReference>
<dbReference type="SMART" id="SM00863">
    <property type="entry name" value="tRNA_SAD"/>
    <property type="match status" value="1"/>
</dbReference>
<feature type="binding site" evidence="14">
    <location>
        <position position="602"/>
    </location>
    <ligand>
        <name>Zn(2+)</name>
        <dbReference type="ChEBI" id="CHEBI:29105"/>
    </ligand>
</feature>
<dbReference type="Gene3D" id="3.30.54.20">
    <property type="match status" value="1"/>
</dbReference>
<dbReference type="Pfam" id="PF02272">
    <property type="entry name" value="DHHA1"/>
    <property type="match status" value="1"/>
</dbReference>
<reference evidence="17 18" key="1">
    <citation type="journal article" date="2015" name="Appl. Environ. Microbiol.">
        <title>The Geoglobus acetivorans genome: Fe(III) reduction, acetate utilization, autotrophic growth, and degradation of aromatic compounds in a hyperthermophilic archaeon.</title>
        <authorList>
            <person name="Mardanov A.V."/>
            <person name="Slododkina G.B."/>
            <person name="Slobodkin A.I."/>
            <person name="Beletsky A.V."/>
            <person name="Gavrilov S.N."/>
            <person name="Kublanov I.V."/>
            <person name="Bonch-Osmolovskaya E.A."/>
            <person name="Skryabin K.G."/>
            <person name="Ravin N.V."/>
        </authorList>
    </citation>
    <scope>NUCLEOTIDE SEQUENCE [LARGE SCALE GENOMIC DNA]</scope>
    <source>
        <strain evidence="17 18">SBH6</strain>
    </source>
</reference>
<evidence type="ECO:0000256" key="14">
    <source>
        <dbReference type="HAMAP-Rule" id="MF_00036"/>
    </source>
</evidence>
<evidence type="ECO:0000259" key="16">
    <source>
        <dbReference type="PROSITE" id="PS50860"/>
    </source>
</evidence>
<feature type="coiled-coil region" evidence="15">
    <location>
        <begin position="767"/>
        <end position="801"/>
    </location>
</feature>
<dbReference type="GO" id="GO:0002161">
    <property type="term" value="F:aminoacyl-tRNA deacylase activity"/>
    <property type="evidence" value="ECO:0007669"/>
    <property type="project" value="UniProtKB-ARBA"/>
</dbReference>
<dbReference type="SUPFAM" id="SSF50447">
    <property type="entry name" value="Translation proteins"/>
    <property type="match status" value="1"/>
</dbReference>
<dbReference type="CDD" id="cd00673">
    <property type="entry name" value="AlaRS_core"/>
    <property type="match status" value="1"/>
</dbReference>
<dbReference type="GO" id="GO:0000049">
    <property type="term" value="F:tRNA binding"/>
    <property type="evidence" value="ECO:0007669"/>
    <property type="project" value="UniProtKB-KW"/>
</dbReference>
<dbReference type="Pfam" id="PF07973">
    <property type="entry name" value="tRNA_SAD"/>
    <property type="match status" value="1"/>
</dbReference>
<dbReference type="SUPFAM" id="SSF55681">
    <property type="entry name" value="Class II aaRS and biotin synthetases"/>
    <property type="match status" value="1"/>
</dbReference>
<feature type="binding site" evidence="14">
    <location>
        <position position="598"/>
    </location>
    <ligand>
        <name>Zn(2+)</name>
        <dbReference type="ChEBI" id="CHEBI:29105"/>
    </ligand>
</feature>
<dbReference type="InterPro" id="IPR018164">
    <property type="entry name" value="Ala-tRNA-synth_IIc_N"/>
</dbReference>
<evidence type="ECO:0000256" key="13">
    <source>
        <dbReference type="ARBA" id="ARBA00048300"/>
    </source>
</evidence>
<dbReference type="InterPro" id="IPR050058">
    <property type="entry name" value="Ala-tRNA_ligase"/>
</dbReference>
<evidence type="ECO:0000256" key="9">
    <source>
        <dbReference type="ARBA" id="ARBA00022840"/>
    </source>
</evidence>
<dbReference type="Gene3D" id="6.10.250.550">
    <property type="match status" value="1"/>
</dbReference>
<dbReference type="InterPro" id="IPR045864">
    <property type="entry name" value="aa-tRNA-synth_II/BPL/LPL"/>
</dbReference>
<evidence type="ECO:0000256" key="15">
    <source>
        <dbReference type="SAM" id="Coils"/>
    </source>
</evidence>
<keyword evidence="10 14" id="KW-0694">RNA-binding</keyword>
<keyword evidence="9 14" id="KW-0067">ATP-binding</keyword>
<evidence type="ECO:0000256" key="12">
    <source>
        <dbReference type="ARBA" id="ARBA00023146"/>
    </source>
</evidence>
<comment type="function">
    <text evidence="14">Catalyzes the attachment of alanine to tRNA(Ala) in a two-step reaction: alanine is first activated by ATP to form Ala-AMP and then transferred to the acceptor end of tRNA(Ala). Also edits incorrectly charged Ser-tRNA(Ala) and Gly-tRNA(Ala) via its editing domain.</text>
</comment>
<evidence type="ECO:0000256" key="5">
    <source>
        <dbReference type="ARBA" id="ARBA00022598"/>
    </source>
</evidence>
<dbReference type="Proteomes" id="UP000030624">
    <property type="component" value="Chromosome"/>
</dbReference>
<dbReference type="GO" id="GO:0005737">
    <property type="term" value="C:cytoplasm"/>
    <property type="evidence" value="ECO:0007669"/>
    <property type="project" value="UniProtKB-SubCell"/>
</dbReference>
<dbReference type="FunFam" id="3.30.980.10:FF:000004">
    <property type="entry name" value="Alanine--tRNA ligase, cytoplasmic"/>
    <property type="match status" value="1"/>
</dbReference>